<dbReference type="Gene3D" id="3.60.10.10">
    <property type="entry name" value="Endonuclease/exonuclease/phosphatase"/>
    <property type="match status" value="1"/>
</dbReference>
<dbReference type="InterPro" id="IPR036691">
    <property type="entry name" value="Endo/exonu/phosph_ase_sf"/>
</dbReference>
<dbReference type="AlphaFoldDB" id="A0A0L8G8J5"/>
<dbReference type="SUPFAM" id="SSF56219">
    <property type="entry name" value="DNase I-like"/>
    <property type="match status" value="1"/>
</dbReference>
<gene>
    <name evidence="1" type="ORF">OCBIM_22038266mg</name>
</gene>
<protein>
    <submittedName>
        <fullName evidence="1">Uncharacterized protein</fullName>
    </submittedName>
</protein>
<dbReference type="OrthoDB" id="6144240at2759"/>
<accession>A0A0L8G8J5</accession>
<reference evidence="1" key="1">
    <citation type="submission" date="2015-07" db="EMBL/GenBank/DDBJ databases">
        <title>MeaNS - Measles Nucleotide Surveillance Program.</title>
        <authorList>
            <person name="Tran T."/>
            <person name="Druce J."/>
        </authorList>
    </citation>
    <scope>NUCLEOTIDE SEQUENCE</scope>
    <source>
        <strain evidence="1">UCB-OBI-ISO-001</strain>
        <tissue evidence="1">Gonad</tissue>
    </source>
</reference>
<name>A0A0L8G8J5_OCTBM</name>
<dbReference type="EMBL" id="KQ423255">
    <property type="protein sequence ID" value="KOF73194.1"/>
    <property type="molecule type" value="Genomic_DNA"/>
</dbReference>
<sequence length="174" mass="20333">MELAIKTQLMDQHRLVPTAVSERLMIIRIPVIRDRSLALISVYAPTLTSEDDFKGSLYNLLDRTIPTAPAHDKLVKCNANDQLLLDLSTEHELVITNSLFRVLTRQKTTWKHPRSKHWHILDYILTRSRGRQDVRITRSMSDTHECWTYHRLLISCLNTKIRRPPKRVSAKIPF</sequence>
<evidence type="ECO:0000313" key="1">
    <source>
        <dbReference type="EMBL" id="KOF73194.1"/>
    </source>
</evidence>
<proteinExistence type="predicted"/>
<organism evidence="1">
    <name type="scientific">Octopus bimaculoides</name>
    <name type="common">California two-spotted octopus</name>
    <dbReference type="NCBI Taxonomy" id="37653"/>
    <lineage>
        <taxon>Eukaryota</taxon>
        <taxon>Metazoa</taxon>
        <taxon>Spiralia</taxon>
        <taxon>Lophotrochozoa</taxon>
        <taxon>Mollusca</taxon>
        <taxon>Cephalopoda</taxon>
        <taxon>Coleoidea</taxon>
        <taxon>Octopodiformes</taxon>
        <taxon>Octopoda</taxon>
        <taxon>Incirrata</taxon>
        <taxon>Octopodidae</taxon>
        <taxon>Octopus</taxon>
    </lineage>
</organism>